<evidence type="ECO:0000313" key="2">
    <source>
        <dbReference type="Proteomes" id="UP001195483"/>
    </source>
</evidence>
<dbReference type="EMBL" id="JAEAOA010001195">
    <property type="protein sequence ID" value="KAK3592121.1"/>
    <property type="molecule type" value="Genomic_DNA"/>
</dbReference>
<protein>
    <submittedName>
        <fullName evidence="1">Uncharacterized protein</fullName>
    </submittedName>
</protein>
<evidence type="ECO:0000313" key="1">
    <source>
        <dbReference type="EMBL" id="KAK3592121.1"/>
    </source>
</evidence>
<keyword evidence="2" id="KW-1185">Reference proteome</keyword>
<reference evidence="1" key="3">
    <citation type="submission" date="2023-05" db="EMBL/GenBank/DDBJ databases">
        <authorList>
            <person name="Smith C.H."/>
        </authorList>
    </citation>
    <scope>NUCLEOTIDE SEQUENCE</scope>
    <source>
        <strain evidence="1">CHS0354</strain>
        <tissue evidence="1">Mantle</tissue>
    </source>
</reference>
<reference evidence="1" key="1">
    <citation type="journal article" date="2021" name="Genome Biol. Evol.">
        <title>A High-Quality Reference Genome for a Parasitic Bivalve with Doubly Uniparental Inheritance (Bivalvia: Unionida).</title>
        <authorList>
            <person name="Smith C.H."/>
        </authorList>
    </citation>
    <scope>NUCLEOTIDE SEQUENCE</scope>
    <source>
        <strain evidence="1">CHS0354</strain>
    </source>
</reference>
<name>A0AAE0SI43_9BIVA</name>
<dbReference type="Proteomes" id="UP001195483">
    <property type="component" value="Unassembled WGS sequence"/>
</dbReference>
<sequence>MVAANGGHSLAKYFSLAGALQEEAVSKVGFYRRLHNAVGRSILDTVRFEDGIRLGSHADELGIKFVTSVRSLQ</sequence>
<comment type="caution">
    <text evidence="1">The sequence shown here is derived from an EMBL/GenBank/DDBJ whole genome shotgun (WGS) entry which is preliminary data.</text>
</comment>
<accession>A0AAE0SI43</accession>
<organism evidence="1 2">
    <name type="scientific">Potamilus streckersoni</name>
    <dbReference type="NCBI Taxonomy" id="2493646"/>
    <lineage>
        <taxon>Eukaryota</taxon>
        <taxon>Metazoa</taxon>
        <taxon>Spiralia</taxon>
        <taxon>Lophotrochozoa</taxon>
        <taxon>Mollusca</taxon>
        <taxon>Bivalvia</taxon>
        <taxon>Autobranchia</taxon>
        <taxon>Heteroconchia</taxon>
        <taxon>Palaeoheterodonta</taxon>
        <taxon>Unionida</taxon>
        <taxon>Unionoidea</taxon>
        <taxon>Unionidae</taxon>
        <taxon>Ambleminae</taxon>
        <taxon>Lampsilini</taxon>
        <taxon>Potamilus</taxon>
    </lineage>
</organism>
<proteinExistence type="predicted"/>
<dbReference type="AlphaFoldDB" id="A0AAE0SI43"/>
<gene>
    <name evidence="1" type="ORF">CHS0354_019402</name>
</gene>
<reference evidence="1" key="2">
    <citation type="journal article" date="2021" name="Genome Biol. Evol.">
        <title>Developing a high-quality reference genome for a parasitic bivalve with doubly uniparental inheritance (Bivalvia: Unionida).</title>
        <authorList>
            <person name="Smith C.H."/>
        </authorList>
    </citation>
    <scope>NUCLEOTIDE SEQUENCE</scope>
    <source>
        <strain evidence="1">CHS0354</strain>
        <tissue evidence="1">Mantle</tissue>
    </source>
</reference>